<organism evidence="3 4">
    <name type="scientific">Botrimarina mediterranea</name>
    <dbReference type="NCBI Taxonomy" id="2528022"/>
    <lineage>
        <taxon>Bacteria</taxon>
        <taxon>Pseudomonadati</taxon>
        <taxon>Planctomycetota</taxon>
        <taxon>Planctomycetia</taxon>
        <taxon>Pirellulales</taxon>
        <taxon>Lacipirellulaceae</taxon>
        <taxon>Botrimarina</taxon>
    </lineage>
</organism>
<feature type="compositionally biased region" description="Basic and acidic residues" evidence="1">
    <location>
        <begin position="303"/>
        <end position="316"/>
    </location>
</feature>
<accession>A0A518K6X4</accession>
<feature type="region of interest" description="Disordered" evidence="1">
    <location>
        <begin position="372"/>
        <end position="436"/>
    </location>
</feature>
<gene>
    <name evidence="3" type="ORF">Spa11_17510</name>
</gene>
<reference evidence="3 4" key="1">
    <citation type="submission" date="2019-02" db="EMBL/GenBank/DDBJ databases">
        <title>Deep-cultivation of Planctomycetes and their phenomic and genomic characterization uncovers novel biology.</title>
        <authorList>
            <person name="Wiegand S."/>
            <person name="Jogler M."/>
            <person name="Boedeker C."/>
            <person name="Pinto D."/>
            <person name="Vollmers J."/>
            <person name="Rivas-Marin E."/>
            <person name="Kohn T."/>
            <person name="Peeters S.H."/>
            <person name="Heuer A."/>
            <person name="Rast P."/>
            <person name="Oberbeckmann S."/>
            <person name="Bunk B."/>
            <person name="Jeske O."/>
            <person name="Meyerdierks A."/>
            <person name="Storesund J.E."/>
            <person name="Kallscheuer N."/>
            <person name="Luecker S."/>
            <person name="Lage O.M."/>
            <person name="Pohl T."/>
            <person name="Merkel B.J."/>
            <person name="Hornburger P."/>
            <person name="Mueller R.-W."/>
            <person name="Bruemmer F."/>
            <person name="Labrenz M."/>
            <person name="Spormann A.M."/>
            <person name="Op den Camp H."/>
            <person name="Overmann J."/>
            <person name="Amann R."/>
            <person name="Jetten M.S.M."/>
            <person name="Mascher T."/>
            <person name="Medema M.H."/>
            <person name="Devos D.P."/>
            <person name="Kaster A.-K."/>
            <person name="Ovreas L."/>
            <person name="Rohde M."/>
            <person name="Galperin M.Y."/>
            <person name="Jogler C."/>
        </authorList>
    </citation>
    <scope>NUCLEOTIDE SEQUENCE [LARGE SCALE GENOMIC DNA]</scope>
    <source>
        <strain evidence="3 4">Spa11</strain>
    </source>
</reference>
<protein>
    <submittedName>
        <fullName evidence="3">Uncharacterized protein</fullName>
    </submittedName>
</protein>
<dbReference type="EMBL" id="CP036349">
    <property type="protein sequence ID" value="QDV73553.1"/>
    <property type="molecule type" value="Genomic_DNA"/>
</dbReference>
<sequence precursor="true">MTLSRWRLILGALLAPLLAMPVLAADDYSNTPYYEEEPWYDITEWFDGDDYRRTDPSEWNDDETDYEYDYGYHYDVDGDLDYGGHYDEEYGYDSDYGYDDLYANDDWFYDYWYWNDGQSYYSDWDSDGMYEYVTKYRDYDNDGFYDAYLTYRDWDDDGIYEDIDYYSFNDVSAGDQSADSNDGRSMQAKARRTQGTVAKVKKVKVRGNEHLLVRLDGGEGKQSTVDLGPAKALKDHDIAEGTEIQANGPVVKAGEKRLLVAKSAKIDGETFKPNRNRAQVKGTIVSTRKFENRGDKHVLATVKTDRSDAKKGEKSKGGKMLVDLGPASKLDIDLAEDDRVTIEGAPAKVNDRPILIASRIQHDGESIAIDRRSDQRGDNSQQASSQQASSNQASSNQASRDRQQSSESQMTKANKSPSFSGKVASMRKATVRGQERQLMVLRSDAGRNVLVDLGPAEQGQQACEPGDECRVRGPVVKARGGQPIVLCRMLIIDNGERTRVRPQQPNTEDLREVTGDIRALTTVEVRGTERQHAHVNTQDGKKLIVDLGSPEELPMKLSKGDQISARGRIVKANNDQLILVAFEASKSGGQSQSIER</sequence>
<feature type="compositionally biased region" description="Low complexity" evidence="1">
    <location>
        <begin position="379"/>
        <end position="398"/>
    </location>
</feature>
<feature type="compositionally biased region" description="Polar residues" evidence="1">
    <location>
        <begin position="405"/>
        <end position="419"/>
    </location>
</feature>
<evidence type="ECO:0000313" key="4">
    <source>
        <dbReference type="Proteomes" id="UP000316426"/>
    </source>
</evidence>
<evidence type="ECO:0000313" key="3">
    <source>
        <dbReference type="EMBL" id="QDV73553.1"/>
    </source>
</evidence>
<dbReference type="AlphaFoldDB" id="A0A518K6X4"/>
<name>A0A518K6X4_9BACT</name>
<keyword evidence="4" id="KW-1185">Reference proteome</keyword>
<feature type="region of interest" description="Disordered" evidence="1">
    <location>
        <begin position="303"/>
        <end position="323"/>
    </location>
</feature>
<keyword evidence="2" id="KW-0732">Signal</keyword>
<evidence type="ECO:0000256" key="1">
    <source>
        <dbReference type="SAM" id="MobiDB-lite"/>
    </source>
</evidence>
<proteinExistence type="predicted"/>
<evidence type="ECO:0000256" key="2">
    <source>
        <dbReference type="SAM" id="SignalP"/>
    </source>
</evidence>
<dbReference type="RefSeq" id="WP_145110736.1">
    <property type="nucleotide sequence ID" value="NZ_CP036349.1"/>
</dbReference>
<dbReference type="KEGG" id="bmei:Spa11_17510"/>
<feature type="signal peptide" evidence="2">
    <location>
        <begin position="1"/>
        <end position="24"/>
    </location>
</feature>
<dbReference type="Proteomes" id="UP000316426">
    <property type="component" value="Chromosome"/>
</dbReference>
<feature type="chain" id="PRO_5021779231" evidence="2">
    <location>
        <begin position="25"/>
        <end position="596"/>
    </location>
</feature>